<evidence type="ECO:0000313" key="3">
    <source>
        <dbReference type="Proteomes" id="UP000007305"/>
    </source>
</evidence>
<protein>
    <submittedName>
        <fullName evidence="2">Uncharacterized protein</fullName>
    </submittedName>
</protein>
<organism evidence="2 3">
    <name type="scientific">Zea mays</name>
    <name type="common">Maize</name>
    <dbReference type="NCBI Taxonomy" id="4577"/>
    <lineage>
        <taxon>Eukaryota</taxon>
        <taxon>Viridiplantae</taxon>
        <taxon>Streptophyta</taxon>
        <taxon>Embryophyta</taxon>
        <taxon>Tracheophyta</taxon>
        <taxon>Spermatophyta</taxon>
        <taxon>Magnoliopsida</taxon>
        <taxon>Liliopsida</taxon>
        <taxon>Poales</taxon>
        <taxon>Poaceae</taxon>
        <taxon>PACMAD clade</taxon>
        <taxon>Panicoideae</taxon>
        <taxon>Andropogonodae</taxon>
        <taxon>Andropogoneae</taxon>
        <taxon>Tripsacinae</taxon>
        <taxon>Zea</taxon>
    </lineage>
</organism>
<evidence type="ECO:0000256" key="1">
    <source>
        <dbReference type="SAM" id="MobiDB-lite"/>
    </source>
</evidence>
<dbReference type="AlphaFoldDB" id="A0A804PKW0"/>
<dbReference type="Gramene" id="Zm00001eb245260_T001">
    <property type="protein sequence ID" value="Zm00001eb245260_P001"/>
    <property type="gene ID" value="Zm00001eb245260"/>
</dbReference>
<dbReference type="InParanoid" id="A0A804PKW0"/>
<name>A0A804PKW0_MAIZE</name>
<keyword evidence="3" id="KW-1185">Reference proteome</keyword>
<reference evidence="2" key="3">
    <citation type="submission" date="2021-05" db="UniProtKB">
        <authorList>
            <consortium name="EnsemblPlants"/>
        </authorList>
    </citation>
    <scope>IDENTIFICATION</scope>
    <source>
        <strain evidence="2">cv. B73</strain>
    </source>
</reference>
<reference evidence="2" key="2">
    <citation type="submission" date="2019-07" db="EMBL/GenBank/DDBJ databases">
        <authorList>
            <person name="Seetharam A."/>
            <person name="Woodhouse M."/>
            <person name="Cannon E."/>
        </authorList>
    </citation>
    <scope>NUCLEOTIDE SEQUENCE [LARGE SCALE GENOMIC DNA]</scope>
    <source>
        <strain evidence="2">cv. B73</strain>
    </source>
</reference>
<dbReference type="Proteomes" id="UP000007305">
    <property type="component" value="Chromosome 5"/>
</dbReference>
<sequence>MEEERNVCAVSLSKRDEAGVREVAKMKMTTGGDGRVRSGPREAGTDKSRSRDDDLAPAGFPWPAKIFMR</sequence>
<evidence type="ECO:0000313" key="2">
    <source>
        <dbReference type="EnsemblPlants" id="Zm00001eb245260_P001"/>
    </source>
</evidence>
<feature type="region of interest" description="Disordered" evidence="1">
    <location>
        <begin position="25"/>
        <end position="60"/>
    </location>
</feature>
<feature type="compositionally biased region" description="Basic and acidic residues" evidence="1">
    <location>
        <begin position="34"/>
        <end position="54"/>
    </location>
</feature>
<reference evidence="3" key="1">
    <citation type="journal article" date="2009" name="Science">
        <title>The B73 maize genome: complexity, diversity, and dynamics.</title>
        <authorList>
            <person name="Schnable P.S."/>
            <person name="Ware D."/>
            <person name="Fulton R.S."/>
            <person name="Stein J.C."/>
            <person name="Wei F."/>
            <person name="Pasternak S."/>
            <person name="Liang C."/>
            <person name="Zhang J."/>
            <person name="Fulton L."/>
            <person name="Graves T.A."/>
            <person name="Minx P."/>
            <person name="Reily A.D."/>
            <person name="Courtney L."/>
            <person name="Kruchowski S.S."/>
            <person name="Tomlinson C."/>
            <person name="Strong C."/>
            <person name="Delehaunty K."/>
            <person name="Fronick C."/>
            <person name="Courtney B."/>
            <person name="Rock S.M."/>
            <person name="Belter E."/>
            <person name="Du F."/>
            <person name="Kim K."/>
            <person name="Abbott R.M."/>
            <person name="Cotton M."/>
            <person name="Levy A."/>
            <person name="Marchetto P."/>
            <person name="Ochoa K."/>
            <person name="Jackson S.M."/>
            <person name="Gillam B."/>
            <person name="Chen W."/>
            <person name="Yan L."/>
            <person name="Higginbotham J."/>
            <person name="Cardenas M."/>
            <person name="Waligorski J."/>
            <person name="Applebaum E."/>
            <person name="Phelps L."/>
            <person name="Falcone J."/>
            <person name="Kanchi K."/>
            <person name="Thane T."/>
            <person name="Scimone A."/>
            <person name="Thane N."/>
            <person name="Henke J."/>
            <person name="Wang T."/>
            <person name="Ruppert J."/>
            <person name="Shah N."/>
            <person name="Rotter K."/>
            <person name="Hodges J."/>
            <person name="Ingenthron E."/>
            <person name="Cordes M."/>
            <person name="Kohlberg S."/>
            <person name="Sgro J."/>
            <person name="Delgado B."/>
            <person name="Mead K."/>
            <person name="Chinwalla A."/>
            <person name="Leonard S."/>
            <person name="Crouse K."/>
            <person name="Collura K."/>
            <person name="Kudrna D."/>
            <person name="Currie J."/>
            <person name="He R."/>
            <person name="Angelova A."/>
            <person name="Rajasekar S."/>
            <person name="Mueller T."/>
            <person name="Lomeli R."/>
            <person name="Scara G."/>
            <person name="Ko A."/>
            <person name="Delaney K."/>
            <person name="Wissotski M."/>
            <person name="Lopez G."/>
            <person name="Campos D."/>
            <person name="Braidotti M."/>
            <person name="Ashley E."/>
            <person name="Golser W."/>
            <person name="Kim H."/>
            <person name="Lee S."/>
            <person name="Lin J."/>
            <person name="Dujmic Z."/>
            <person name="Kim W."/>
            <person name="Talag J."/>
            <person name="Zuccolo A."/>
            <person name="Fan C."/>
            <person name="Sebastian A."/>
            <person name="Kramer M."/>
            <person name="Spiegel L."/>
            <person name="Nascimento L."/>
            <person name="Zutavern T."/>
            <person name="Miller B."/>
            <person name="Ambroise C."/>
            <person name="Muller S."/>
            <person name="Spooner W."/>
            <person name="Narechania A."/>
            <person name="Ren L."/>
            <person name="Wei S."/>
            <person name="Kumari S."/>
            <person name="Faga B."/>
            <person name="Levy M.J."/>
            <person name="McMahan L."/>
            <person name="Van Buren P."/>
            <person name="Vaughn M.W."/>
            <person name="Ying K."/>
            <person name="Yeh C.-T."/>
            <person name="Emrich S.J."/>
            <person name="Jia Y."/>
            <person name="Kalyanaraman A."/>
            <person name="Hsia A.-P."/>
            <person name="Barbazuk W.B."/>
            <person name="Baucom R.S."/>
            <person name="Brutnell T.P."/>
            <person name="Carpita N.C."/>
            <person name="Chaparro C."/>
            <person name="Chia J.-M."/>
            <person name="Deragon J.-M."/>
            <person name="Estill J.C."/>
            <person name="Fu Y."/>
            <person name="Jeddeloh J.A."/>
            <person name="Han Y."/>
            <person name="Lee H."/>
            <person name="Li P."/>
            <person name="Lisch D.R."/>
            <person name="Liu S."/>
            <person name="Liu Z."/>
            <person name="Nagel D.H."/>
            <person name="McCann M.C."/>
            <person name="SanMiguel P."/>
            <person name="Myers A.M."/>
            <person name="Nettleton D."/>
            <person name="Nguyen J."/>
            <person name="Penning B.W."/>
            <person name="Ponnala L."/>
            <person name="Schneider K.L."/>
            <person name="Schwartz D.C."/>
            <person name="Sharma A."/>
            <person name="Soderlund C."/>
            <person name="Springer N.M."/>
            <person name="Sun Q."/>
            <person name="Wang H."/>
            <person name="Waterman M."/>
            <person name="Westerman R."/>
            <person name="Wolfgruber T.K."/>
            <person name="Yang L."/>
            <person name="Yu Y."/>
            <person name="Zhang L."/>
            <person name="Zhou S."/>
            <person name="Zhu Q."/>
            <person name="Bennetzen J.L."/>
            <person name="Dawe R.K."/>
            <person name="Jiang J."/>
            <person name="Jiang N."/>
            <person name="Presting G.G."/>
            <person name="Wessler S.R."/>
            <person name="Aluru S."/>
            <person name="Martienssen R.A."/>
            <person name="Clifton S.W."/>
            <person name="McCombie W.R."/>
            <person name="Wing R.A."/>
            <person name="Wilson R.K."/>
        </authorList>
    </citation>
    <scope>NUCLEOTIDE SEQUENCE [LARGE SCALE GENOMIC DNA]</scope>
    <source>
        <strain evidence="3">cv. B73</strain>
    </source>
</reference>
<dbReference type="EnsemblPlants" id="Zm00001eb245260_T001">
    <property type="protein sequence ID" value="Zm00001eb245260_P001"/>
    <property type="gene ID" value="Zm00001eb245260"/>
</dbReference>
<proteinExistence type="predicted"/>
<accession>A0A804PKW0</accession>